<accession>A0A386KBG0</accession>
<dbReference type="KEGG" id="vg:55811048"/>
<evidence type="ECO:0000313" key="2">
    <source>
        <dbReference type="Proteomes" id="UP000278416"/>
    </source>
</evidence>
<name>A0A386KBG0_9CAUD</name>
<evidence type="ECO:0000313" key="1">
    <source>
        <dbReference type="EMBL" id="AYD81596.1"/>
    </source>
</evidence>
<reference evidence="1 2" key="1">
    <citation type="submission" date="2018-08" db="EMBL/GenBank/DDBJ databases">
        <authorList>
            <person name="Edupali M."/>
            <person name="Eltaeb M."/>
            <person name="Griswold I."/>
            <person name="Han P."/>
            <person name="Iszauk E."/>
            <person name="Joshi S."/>
            <person name="Kim Y."/>
            <person name="Krakopolsky K."/>
            <person name="Kubyshko V."/>
            <person name="Lee J."/>
            <person name="Lee N.Y."/>
            <person name="Lumaj G."/>
            <person name="Muskovitz J."/>
            <person name="Ning J."/>
            <person name="Noll E."/>
            <person name="Persaud B."/>
            <person name="Shankar N."/>
            <person name="Shim K."/>
            <person name="Srinivasan C."/>
            <person name="Yoon I."/>
            <person name="Zhang S."/>
            <person name="Ziausyte U."/>
            <person name="Jarvik J.W."/>
            <person name="Mcguier N."/>
            <person name="Lopez A.J."/>
            <person name="Garlena R.A."/>
            <person name="Russell D.A."/>
            <person name="Pope W.H."/>
            <person name="Jacobs-Sera D."/>
            <person name="Hatfull G.F."/>
        </authorList>
    </citation>
    <scope>NUCLEOTIDE SEQUENCE [LARGE SCALE GENOMIC DNA]</scope>
</reference>
<proteinExistence type="predicted"/>
<evidence type="ECO:0008006" key="3">
    <source>
        <dbReference type="Google" id="ProtNLM"/>
    </source>
</evidence>
<gene>
    <name evidence="1" type="primary">102</name>
    <name evidence="1" type="ORF">KBurrousTX_102</name>
</gene>
<dbReference type="Proteomes" id="UP000278416">
    <property type="component" value="Segment"/>
</dbReference>
<dbReference type="EMBL" id="MH744419">
    <property type="protein sequence ID" value="AYD81596.1"/>
    <property type="molecule type" value="Genomic_DNA"/>
</dbReference>
<sequence length="115" mass="12555">MSYDIDAQVPAREGCCACHGSEWVELGNMTSNVAPLWRHAAPQTDGLADIDGKTGGEVAAYLRTSLEHMKAHRAEYEPLVRGGGSWGTYEHAVEYMTTVVEFAEANPAARFRVGR</sequence>
<protein>
    <recommendedName>
        <fullName evidence="3">Cytochrome c domain-containing protein</fullName>
    </recommendedName>
</protein>
<dbReference type="RefSeq" id="YP_009881775.1">
    <property type="nucleotide sequence ID" value="NC_049442.1"/>
</dbReference>
<organism evidence="1 2">
    <name type="scientific">Arthrobacter phage KBurrousTX</name>
    <dbReference type="NCBI Taxonomy" id="2315608"/>
    <lineage>
        <taxon>Viruses</taxon>
        <taxon>Duplodnaviria</taxon>
        <taxon>Heunggongvirae</taxon>
        <taxon>Uroviricota</taxon>
        <taxon>Caudoviricetes</taxon>
        <taxon>Klausavirus</taxon>
        <taxon>Klausavirus kburrousTX</taxon>
    </lineage>
</organism>
<keyword evidence="2" id="KW-1185">Reference proteome</keyword>
<dbReference type="GeneID" id="55811048"/>